<protein>
    <recommendedName>
        <fullName evidence="6">Peptide methionine sulfoxide reductase MsrB</fullName>
        <ecNumber evidence="6">1.8.4.12</ecNumber>
    </recommendedName>
    <alternativeName>
        <fullName evidence="6">Peptide-methionine (R)-S-oxide reductase</fullName>
    </alternativeName>
</protein>
<dbReference type="PROSITE" id="PS51790">
    <property type="entry name" value="MSRB"/>
    <property type="match status" value="1"/>
</dbReference>
<feature type="domain" description="MsrB" evidence="8">
    <location>
        <begin position="50"/>
        <end position="172"/>
    </location>
</feature>
<dbReference type="Proteomes" id="UP001144323">
    <property type="component" value="Unassembled WGS sequence"/>
</dbReference>
<keyword evidence="2 6" id="KW-0479">Metal-binding</keyword>
<dbReference type="InterPro" id="IPR011057">
    <property type="entry name" value="Mss4-like_sf"/>
</dbReference>
<comment type="similarity">
    <text evidence="1 6">Belongs to the MsrB Met sulfoxide reductase family.</text>
</comment>
<evidence type="ECO:0000256" key="1">
    <source>
        <dbReference type="ARBA" id="ARBA00007174"/>
    </source>
</evidence>
<evidence type="ECO:0000256" key="2">
    <source>
        <dbReference type="ARBA" id="ARBA00022723"/>
    </source>
</evidence>
<dbReference type="Pfam" id="PF01641">
    <property type="entry name" value="SelR"/>
    <property type="match status" value="1"/>
</dbReference>
<dbReference type="InterPro" id="IPR002579">
    <property type="entry name" value="Met_Sox_Rdtase_MsrB_dom"/>
</dbReference>
<keyword evidence="4 6" id="KW-0560">Oxidoreductase</keyword>
<evidence type="ECO:0000259" key="8">
    <source>
        <dbReference type="PROSITE" id="PS51790"/>
    </source>
</evidence>
<accession>A0A9W6GR81</accession>
<dbReference type="InterPro" id="IPR028427">
    <property type="entry name" value="Met_Sox_Rdtase_MsrB"/>
</dbReference>
<comment type="cofactor">
    <cofactor evidence="6">
        <name>Zn(2+)</name>
        <dbReference type="ChEBI" id="CHEBI:29105"/>
    </cofactor>
    <text evidence="6">Binds 1 zinc ion per subunit. The zinc ion is important for the structural integrity of the protein.</text>
</comment>
<dbReference type="EC" id="1.8.4.12" evidence="6"/>
<proteinExistence type="inferred from homology"/>
<dbReference type="Gene3D" id="2.170.150.20">
    <property type="entry name" value="Peptide methionine sulfoxide reductase"/>
    <property type="match status" value="1"/>
</dbReference>
<dbReference type="GO" id="GO:0030091">
    <property type="term" value="P:protein repair"/>
    <property type="evidence" value="ECO:0007669"/>
    <property type="project" value="InterPro"/>
</dbReference>
<reference evidence="9" key="1">
    <citation type="journal article" date="2023" name="Int. J. Syst. Evol. Microbiol.">
        <title>Methylocystis iwaonis sp. nov., a type II methane-oxidizing bacterium from surface soil of a rice paddy field in Japan, and emended description of the genus Methylocystis (ex Whittenbury et al. 1970) Bowman et al. 1993.</title>
        <authorList>
            <person name="Kaise H."/>
            <person name="Sawadogo J.B."/>
            <person name="Alam M.S."/>
            <person name="Ueno C."/>
            <person name="Dianou D."/>
            <person name="Shinjo R."/>
            <person name="Asakawa S."/>
        </authorList>
    </citation>
    <scope>NUCLEOTIDE SEQUENCE</scope>
    <source>
        <strain evidence="9">LMG27198</strain>
    </source>
</reference>
<feature type="binding site" evidence="6">
    <location>
        <position position="89"/>
    </location>
    <ligand>
        <name>Zn(2+)</name>
        <dbReference type="ChEBI" id="CHEBI:29105"/>
    </ligand>
</feature>
<dbReference type="GO" id="GO:0008270">
    <property type="term" value="F:zinc ion binding"/>
    <property type="evidence" value="ECO:0007669"/>
    <property type="project" value="UniProtKB-UniRule"/>
</dbReference>
<evidence type="ECO:0000256" key="7">
    <source>
        <dbReference type="SAM" id="SignalP"/>
    </source>
</evidence>
<feature type="binding site" evidence="6">
    <location>
        <position position="92"/>
    </location>
    <ligand>
        <name>Zn(2+)</name>
        <dbReference type="ChEBI" id="CHEBI:29105"/>
    </ligand>
</feature>
<feature type="binding site" evidence="6">
    <location>
        <position position="141"/>
    </location>
    <ligand>
        <name>Zn(2+)</name>
        <dbReference type="ChEBI" id="CHEBI:29105"/>
    </ligand>
</feature>
<organism evidence="9 10">
    <name type="scientific">Methylocystis echinoides</name>
    <dbReference type="NCBI Taxonomy" id="29468"/>
    <lineage>
        <taxon>Bacteria</taxon>
        <taxon>Pseudomonadati</taxon>
        <taxon>Pseudomonadota</taxon>
        <taxon>Alphaproteobacteria</taxon>
        <taxon>Hyphomicrobiales</taxon>
        <taxon>Methylocystaceae</taxon>
        <taxon>Methylocystis</taxon>
    </lineage>
</organism>
<dbReference type="EMBL" id="BSEC01000001">
    <property type="protein sequence ID" value="GLI91435.1"/>
    <property type="molecule type" value="Genomic_DNA"/>
</dbReference>
<evidence type="ECO:0000256" key="4">
    <source>
        <dbReference type="ARBA" id="ARBA00023002"/>
    </source>
</evidence>
<dbReference type="HAMAP" id="MF_01400">
    <property type="entry name" value="MsrB"/>
    <property type="match status" value="1"/>
</dbReference>
<comment type="catalytic activity">
    <reaction evidence="5 6">
        <text>L-methionyl-[protein] + [thioredoxin]-disulfide + H2O = L-methionyl-(R)-S-oxide-[protein] + [thioredoxin]-dithiol</text>
        <dbReference type="Rhea" id="RHEA:24164"/>
        <dbReference type="Rhea" id="RHEA-COMP:10698"/>
        <dbReference type="Rhea" id="RHEA-COMP:10700"/>
        <dbReference type="Rhea" id="RHEA-COMP:12313"/>
        <dbReference type="Rhea" id="RHEA-COMP:12314"/>
        <dbReference type="ChEBI" id="CHEBI:15377"/>
        <dbReference type="ChEBI" id="CHEBI:16044"/>
        <dbReference type="ChEBI" id="CHEBI:29950"/>
        <dbReference type="ChEBI" id="CHEBI:45764"/>
        <dbReference type="ChEBI" id="CHEBI:50058"/>
        <dbReference type="EC" id="1.8.4.12"/>
    </reaction>
</comment>
<sequence length="173" mass="18920">MNRRVLMSSAAAFVFLPWRARAAESVDIEAFDAAGKSLGVSRVAKVVKTDAEWRAQLSALAYDVTRQDGTERAFTGPYWDAHDDGLFRCVGCDTALFDSKTKYDSGTGWPSFYAPISKANVVEHADTSFGMRRVAVSCARCDAHLGHVFTDGPKPTGLRYCMDGVALRFVPRG</sequence>
<evidence type="ECO:0000256" key="5">
    <source>
        <dbReference type="ARBA" id="ARBA00048488"/>
    </source>
</evidence>
<evidence type="ECO:0000256" key="3">
    <source>
        <dbReference type="ARBA" id="ARBA00022833"/>
    </source>
</evidence>
<dbReference type="PANTHER" id="PTHR10173">
    <property type="entry name" value="METHIONINE SULFOXIDE REDUCTASE"/>
    <property type="match status" value="1"/>
</dbReference>
<comment type="caution">
    <text evidence="9">The sequence shown here is derived from an EMBL/GenBank/DDBJ whole genome shotgun (WGS) entry which is preliminary data.</text>
</comment>
<feature type="binding site" evidence="6">
    <location>
        <position position="138"/>
    </location>
    <ligand>
        <name>Zn(2+)</name>
        <dbReference type="ChEBI" id="CHEBI:29105"/>
    </ligand>
</feature>
<evidence type="ECO:0000256" key="6">
    <source>
        <dbReference type="HAMAP-Rule" id="MF_01400"/>
    </source>
</evidence>
<dbReference type="GO" id="GO:0006979">
    <property type="term" value="P:response to oxidative stress"/>
    <property type="evidence" value="ECO:0007669"/>
    <property type="project" value="InterPro"/>
</dbReference>
<keyword evidence="3 6" id="KW-0862">Zinc</keyword>
<gene>
    <name evidence="6" type="primary">msrB</name>
    <name evidence="9" type="ORF">LMG27198_04270</name>
</gene>
<name>A0A9W6GR81_9HYPH</name>
<evidence type="ECO:0000313" key="9">
    <source>
        <dbReference type="EMBL" id="GLI91435.1"/>
    </source>
</evidence>
<evidence type="ECO:0000313" key="10">
    <source>
        <dbReference type="Proteomes" id="UP001144323"/>
    </source>
</evidence>
<dbReference type="NCBIfam" id="TIGR00357">
    <property type="entry name" value="peptide-methionine (R)-S-oxide reductase MsrB"/>
    <property type="match status" value="1"/>
</dbReference>
<dbReference type="GO" id="GO:0005737">
    <property type="term" value="C:cytoplasm"/>
    <property type="evidence" value="ECO:0007669"/>
    <property type="project" value="TreeGrafter"/>
</dbReference>
<dbReference type="SUPFAM" id="SSF51316">
    <property type="entry name" value="Mss4-like"/>
    <property type="match status" value="1"/>
</dbReference>
<feature type="signal peptide" evidence="7">
    <location>
        <begin position="1"/>
        <end position="22"/>
    </location>
</feature>
<keyword evidence="7" id="KW-0732">Signal</keyword>
<dbReference type="AlphaFoldDB" id="A0A9W6GR81"/>
<dbReference type="PANTHER" id="PTHR10173:SF57">
    <property type="entry name" value="PEPTIDE-METHIONINE (R)-S-OXIDE REDUCTASE"/>
    <property type="match status" value="1"/>
</dbReference>
<dbReference type="GO" id="GO:0033743">
    <property type="term" value="F:peptide-methionine (R)-S-oxide reductase activity"/>
    <property type="evidence" value="ECO:0007669"/>
    <property type="project" value="UniProtKB-UniRule"/>
</dbReference>
<feature type="active site" description="Nucleophile" evidence="6">
    <location>
        <position position="161"/>
    </location>
</feature>
<keyword evidence="10" id="KW-1185">Reference proteome</keyword>
<feature type="chain" id="PRO_5040721381" description="Peptide methionine sulfoxide reductase MsrB" evidence="7">
    <location>
        <begin position="23"/>
        <end position="173"/>
    </location>
</feature>
<dbReference type="FunFam" id="2.170.150.20:FF:000001">
    <property type="entry name" value="Peptide methionine sulfoxide reductase MsrB"/>
    <property type="match status" value="1"/>
</dbReference>